<evidence type="ECO:0000313" key="1">
    <source>
        <dbReference type="EMBL" id="DAC81209.1"/>
    </source>
</evidence>
<proteinExistence type="predicted"/>
<accession>A0A6F9F202</accession>
<dbReference type="EMBL" id="BK011021">
    <property type="protein sequence ID" value="DAC81209.1"/>
    <property type="molecule type" value="Genomic_DNA"/>
</dbReference>
<reference evidence="1" key="1">
    <citation type="journal article" date="2020" name="J. ISSAAS">
        <title>Identification of Adomavirus Virion Proteins.</title>
        <authorList>
            <person name="Welch N.L."/>
            <person name="Tisza M.J."/>
            <person name="Starrett G.J."/>
            <person name="Belford A.K."/>
            <person name="Pastrana D.V."/>
            <person name="Pang Y.-Y.S."/>
            <person name="Schiller J.T."/>
            <person name="An P."/>
            <person name="Cantolupo P.G."/>
            <person name="Pipas J.M."/>
            <person name="Koda S."/>
            <person name="Subramaniam K."/>
            <person name="Waltzek T.B."/>
            <person name="Bian C."/>
            <person name="Shi Q."/>
            <person name="Ruan Z."/>
            <person name="Ng T.F.F."/>
            <person name="Buck C.B."/>
        </authorList>
    </citation>
    <scope>NUCLEOTIDE SEQUENCE</scope>
    <source>
        <strain evidence="1">4278</strain>
    </source>
</reference>
<name>A0A6F9F202_9VIRU</name>
<protein>
    <submittedName>
        <fullName evidence="1">LO5</fullName>
    </submittedName>
</protein>
<organism evidence="1">
    <name type="scientific">Swordtail adomavirus 2</name>
    <dbReference type="NCBI Taxonomy" id="2609877"/>
    <lineage>
        <taxon>Viruses</taxon>
        <taxon>Adomaviruses</taxon>
    </lineage>
</organism>
<sequence>MTMRGVLRVHDRTYTASFDDDPSMSVCKVRFPWPVEPPTNVFGDGLAGVTVLSVHCIDSCATIAPEYGNNTAYVRTGAVLKPFVLPTAAVHTLEQLTAYLTANKLPLTLDSAARVLSFTQANSTLLLPIQDNIWGLKEMFGFTSPLPVEYVNGVACVAIATNSKASRPPNPRGPMQTLTVDCDEAVNTRIPGCQSTCLFTPDTPNNSAYSVHYPVPFQVPLNCSKQVTTLTFTIRDAMQRNCIFLTGVPTITFQLRFL</sequence>